<reference evidence="1 2" key="1">
    <citation type="submission" date="2016-03" db="EMBL/GenBank/DDBJ databases">
        <authorList>
            <person name="Devillers H."/>
        </authorList>
    </citation>
    <scope>NUCLEOTIDE SEQUENCE [LARGE SCALE GENOMIC DNA]</scope>
    <source>
        <strain evidence="1">CBS 10888</strain>
    </source>
</reference>
<organism evidence="1 2">
    <name type="scientific">Lachancea dasiensis</name>
    <dbReference type="NCBI Taxonomy" id="1072105"/>
    <lineage>
        <taxon>Eukaryota</taxon>
        <taxon>Fungi</taxon>
        <taxon>Dikarya</taxon>
        <taxon>Ascomycota</taxon>
        <taxon>Saccharomycotina</taxon>
        <taxon>Saccharomycetes</taxon>
        <taxon>Saccharomycetales</taxon>
        <taxon>Saccharomycetaceae</taxon>
        <taxon>Lachancea</taxon>
    </lineage>
</organism>
<gene>
    <name evidence="1" type="ORF">LADA_0H01420G</name>
</gene>
<dbReference type="EMBL" id="LT598461">
    <property type="protein sequence ID" value="SCU96531.1"/>
    <property type="molecule type" value="Genomic_DNA"/>
</dbReference>
<dbReference type="OrthoDB" id="2138173at2759"/>
<evidence type="ECO:0000313" key="2">
    <source>
        <dbReference type="Proteomes" id="UP000190274"/>
    </source>
</evidence>
<dbReference type="PANTHER" id="PTHR43035:SF1">
    <property type="entry name" value="FATTY ACID REPRESSION MUTANT PROTEIN 2-RELATED"/>
    <property type="match status" value="1"/>
</dbReference>
<dbReference type="PANTHER" id="PTHR43035">
    <property type="entry name" value="FATTY ACID REPRESSION MUTANT PROTEIN 2-RELATED"/>
    <property type="match status" value="1"/>
</dbReference>
<dbReference type="Gene3D" id="3.40.109.10">
    <property type="entry name" value="NADH Oxidase"/>
    <property type="match status" value="1"/>
</dbReference>
<dbReference type="STRING" id="1266660.A0A1G4JZH1"/>
<sequence length="195" mass="21489">MSSKAAPFLEALASRRSVYALKPELPAGIATKDVQNIVQQIIKDTPTCFNSQGNRAVILTGESHKKVWDHVYNKIPLENFKKRPLSCRDEAFGTVVFMVDNVKTKELQDMFPAWSSAFPDFVAHSSGAAQISTWSALELVGLGGHLQHFSDFVSEALPQGAIEEGWKVHAQLVFGLPTAAPAEKTYIENDVKVFE</sequence>
<protein>
    <submittedName>
        <fullName evidence="1">LADA_0H01420g1_1</fullName>
    </submittedName>
</protein>
<keyword evidence="2" id="KW-1185">Reference proteome</keyword>
<dbReference type="GO" id="GO:0034599">
    <property type="term" value="P:cellular response to oxidative stress"/>
    <property type="evidence" value="ECO:0007669"/>
    <property type="project" value="InterPro"/>
</dbReference>
<dbReference type="GO" id="GO:0016491">
    <property type="term" value="F:oxidoreductase activity"/>
    <property type="evidence" value="ECO:0007669"/>
    <property type="project" value="InterPro"/>
</dbReference>
<name>A0A1G4JZH1_9SACH</name>
<dbReference type="InterPro" id="IPR033877">
    <property type="entry name" value="Frm2/Hbn1"/>
</dbReference>
<dbReference type="AlphaFoldDB" id="A0A1G4JZH1"/>
<evidence type="ECO:0000313" key="1">
    <source>
        <dbReference type="EMBL" id="SCU96531.1"/>
    </source>
</evidence>
<dbReference type="Proteomes" id="UP000190274">
    <property type="component" value="Chromosome H"/>
</dbReference>
<dbReference type="InterPro" id="IPR000415">
    <property type="entry name" value="Nitroreductase-like"/>
</dbReference>
<accession>A0A1G4JZH1</accession>
<proteinExistence type="predicted"/>
<dbReference type="SUPFAM" id="SSF55469">
    <property type="entry name" value="FMN-dependent nitroreductase-like"/>
    <property type="match status" value="1"/>
</dbReference>